<reference evidence="2" key="4">
    <citation type="submission" date="2019-03" db="UniProtKB">
        <authorList>
            <consortium name="EnsemblPlants"/>
        </authorList>
    </citation>
    <scope>IDENTIFICATION</scope>
</reference>
<dbReference type="Proteomes" id="UP000015105">
    <property type="component" value="Chromosome 4D"/>
</dbReference>
<dbReference type="Gramene" id="AET4Gv20427800.25">
    <property type="protein sequence ID" value="AET4Gv20427800.25"/>
    <property type="gene ID" value="AET4Gv20427800"/>
</dbReference>
<reference evidence="3" key="2">
    <citation type="journal article" date="2017" name="Nat. Plants">
        <title>The Aegilops tauschii genome reveals multiple impacts of transposons.</title>
        <authorList>
            <person name="Zhao G."/>
            <person name="Zou C."/>
            <person name="Li K."/>
            <person name="Wang K."/>
            <person name="Li T."/>
            <person name="Gao L."/>
            <person name="Zhang X."/>
            <person name="Wang H."/>
            <person name="Yang Z."/>
            <person name="Liu X."/>
            <person name="Jiang W."/>
            <person name="Mao L."/>
            <person name="Kong X."/>
            <person name="Jiao Y."/>
            <person name="Jia J."/>
        </authorList>
    </citation>
    <scope>NUCLEOTIDE SEQUENCE [LARGE SCALE GENOMIC DNA]</scope>
    <source>
        <strain evidence="3">cv. AL8/78</strain>
    </source>
</reference>
<reference evidence="2" key="5">
    <citation type="journal article" date="2021" name="G3 (Bethesda)">
        <title>Aegilops tauschii genome assembly Aet v5.0 features greater sequence contiguity and improved annotation.</title>
        <authorList>
            <person name="Wang L."/>
            <person name="Zhu T."/>
            <person name="Rodriguez J.C."/>
            <person name="Deal K.R."/>
            <person name="Dubcovsky J."/>
            <person name="McGuire P.E."/>
            <person name="Lux T."/>
            <person name="Spannagl M."/>
            <person name="Mayer K.F.X."/>
            <person name="Baldrich P."/>
            <person name="Meyers B.C."/>
            <person name="Huo N."/>
            <person name="Gu Y.Q."/>
            <person name="Zhou H."/>
            <person name="Devos K.M."/>
            <person name="Bennetzen J.L."/>
            <person name="Unver T."/>
            <person name="Budak H."/>
            <person name="Gulick P.J."/>
            <person name="Galiba G."/>
            <person name="Kalapos B."/>
            <person name="Nelson D.R."/>
            <person name="Li P."/>
            <person name="You F.M."/>
            <person name="Luo M.C."/>
            <person name="Dvorak J."/>
        </authorList>
    </citation>
    <scope>NUCLEOTIDE SEQUENCE [LARGE SCALE GENOMIC DNA]</scope>
    <source>
        <strain evidence="2">cv. AL8/78</strain>
    </source>
</reference>
<reference evidence="3" key="1">
    <citation type="journal article" date="2014" name="Science">
        <title>Ancient hybridizations among the ancestral genomes of bread wheat.</title>
        <authorList>
            <consortium name="International Wheat Genome Sequencing Consortium,"/>
            <person name="Marcussen T."/>
            <person name="Sandve S.R."/>
            <person name="Heier L."/>
            <person name="Spannagl M."/>
            <person name="Pfeifer M."/>
            <person name="Jakobsen K.S."/>
            <person name="Wulff B.B."/>
            <person name="Steuernagel B."/>
            <person name="Mayer K.F."/>
            <person name="Olsen O.A."/>
        </authorList>
    </citation>
    <scope>NUCLEOTIDE SEQUENCE [LARGE SCALE GENOMIC DNA]</scope>
    <source>
        <strain evidence="3">cv. AL8/78</strain>
    </source>
</reference>
<feature type="region of interest" description="Disordered" evidence="1">
    <location>
        <begin position="1"/>
        <end position="28"/>
    </location>
</feature>
<protein>
    <submittedName>
        <fullName evidence="2">Uncharacterized protein</fullName>
    </submittedName>
</protein>
<evidence type="ECO:0000313" key="2">
    <source>
        <dbReference type="EnsemblPlants" id="AET4Gv20427800.25"/>
    </source>
</evidence>
<dbReference type="AlphaFoldDB" id="A0A453I2Z1"/>
<keyword evidence="3" id="KW-1185">Reference proteome</keyword>
<proteinExistence type="predicted"/>
<name>A0A453I2Z1_AEGTS</name>
<evidence type="ECO:0000313" key="3">
    <source>
        <dbReference type="Proteomes" id="UP000015105"/>
    </source>
</evidence>
<sequence>MTVSTTASLSTSSAQPPLRPRSQQPTGDCLPCHARGQTHHHYHEVVARHWGMCRTRTSRTMQLLAKHWHRNMAGVEAVLPLQGGEPGRLQACPQLQPLPNPTRYNLLLATVCIRSIQCTKKYTCQDRERAHLCPATGMDAPLLSVMVWLSHYSVPPQ</sequence>
<dbReference type="EnsemblPlants" id="AET4Gv20427800.25">
    <property type="protein sequence ID" value="AET4Gv20427800.25"/>
    <property type="gene ID" value="AET4Gv20427800"/>
</dbReference>
<accession>A0A453I2Z1</accession>
<feature type="compositionally biased region" description="Low complexity" evidence="1">
    <location>
        <begin position="1"/>
        <end position="14"/>
    </location>
</feature>
<organism evidence="2 3">
    <name type="scientific">Aegilops tauschii subsp. strangulata</name>
    <name type="common">Goatgrass</name>
    <dbReference type="NCBI Taxonomy" id="200361"/>
    <lineage>
        <taxon>Eukaryota</taxon>
        <taxon>Viridiplantae</taxon>
        <taxon>Streptophyta</taxon>
        <taxon>Embryophyta</taxon>
        <taxon>Tracheophyta</taxon>
        <taxon>Spermatophyta</taxon>
        <taxon>Magnoliopsida</taxon>
        <taxon>Liliopsida</taxon>
        <taxon>Poales</taxon>
        <taxon>Poaceae</taxon>
        <taxon>BOP clade</taxon>
        <taxon>Pooideae</taxon>
        <taxon>Triticodae</taxon>
        <taxon>Triticeae</taxon>
        <taxon>Triticinae</taxon>
        <taxon>Aegilops</taxon>
    </lineage>
</organism>
<evidence type="ECO:0000256" key="1">
    <source>
        <dbReference type="SAM" id="MobiDB-lite"/>
    </source>
</evidence>
<reference evidence="2" key="3">
    <citation type="journal article" date="2017" name="Nature">
        <title>Genome sequence of the progenitor of the wheat D genome Aegilops tauschii.</title>
        <authorList>
            <person name="Luo M.C."/>
            <person name="Gu Y.Q."/>
            <person name="Puiu D."/>
            <person name="Wang H."/>
            <person name="Twardziok S.O."/>
            <person name="Deal K.R."/>
            <person name="Huo N."/>
            <person name="Zhu T."/>
            <person name="Wang L."/>
            <person name="Wang Y."/>
            <person name="McGuire P.E."/>
            <person name="Liu S."/>
            <person name="Long H."/>
            <person name="Ramasamy R.K."/>
            <person name="Rodriguez J.C."/>
            <person name="Van S.L."/>
            <person name="Yuan L."/>
            <person name="Wang Z."/>
            <person name="Xia Z."/>
            <person name="Xiao L."/>
            <person name="Anderson O.D."/>
            <person name="Ouyang S."/>
            <person name="Liang Y."/>
            <person name="Zimin A.V."/>
            <person name="Pertea G."/>
            <person name="Qi P."/>
            <person name="Bennetzen J.L."/>
            <person name="Dai X."/>
            <person name="Dawson M.W."/>
            <person name="Muller H.G."/>
            <person name="Kugler K."/>
            <person name="Rivarola-Duarte L."/>
            <person name="Spannagl M."/>
            <person name="Mayer K.F.X."/>
            <person name="Lu F.H."/>
            <person name="Bevan M.W."/>
            <person name="Leroy P."/>
            <person name="Li P."/>
            <person name="You F.M."/>
            <person name="Sun Q."/>
            <person name="Liu Z."/>
            <person name="Lyons E."/>
            <person name="Wicker T."/>
            <person name="Salzberg S.L."/>
            <person name="Devos K.M."/>
            <person name="Dvorak J."/>
        </authorList>
    </citation>
    <scope>NUCLEOTIDE SEQUENCE [LARGE SCALE GENOMIC DNA]</scope>
    <source>
        <strain evidence="2">cv. AL8/78</strain>
    </source>
</reference>